<proteinExistence type="inferred from homology"/>
<dbReference type="InterPro" id="IPR044506">
    <property type="entry name" value="CDC14_C"/>
</dbReference>
<evidence type="ECO:0000313" key="8">
    <source>
        <dbReference type="Proteomes" id="UP000095281"/>
    </source>
</evidence>
<dbReference type="PROSITE" id="PS50054">
    <property type="entry name" value="TYR_PHOSPHATASE_DUAL"/>
    <property type="match status" value="1"/>
</dbReference>
<dbReference type="SUPFAM" id="SSF52799">
    <property type="entry name" value="(Phosphotyrosine protein) phosphatases II"/>
    <property type="match status" value="2"/>
</dbReference>
<feature type="domain" description="Tyrosine-protein phosphatase" evidence="6">
    <location>
        <begin position="189"/>
        <end position="348"/>
    </location>
</feature>
<dbReference type="Pfam" id="PF22785">
    <property type="entry name" value="Tc-R-P"/>
    <property type="match status" value="1"/>
</dbReference>
<dbReference type="CDD" id="cd17657">
    <property type="entry name" value="CDC14_N"/>
    <property type="match status" value="1"/>
</dbReference>
<reference evidence="9" key="1">
    <citation type="submission" date="2016-11" db="UniProtKB">
        <authorList>
            <consortium name="WormBaseParasite"/>
        </authorList>
    </citation>
    <scope>IDENTIFICATION</scope>
</reference>
<feature type="domain" description="Tyrosine specific protein phosphatases" evidence="7">
    <location>
        <begin position="273"/>
        <end position="335"/>
    </location>
</feature>
<evidence type="ECO:0000256" key="2">
    <source>
        <dbReference type="ARBA" id="ARBA00013064"/>
    </source>
</evidence>
<dbReference type="InterPro" id="IPR016130">
    <property type="entry name" value="Tyr_Pase_AS"/>
</dbReference>
<feature type="region of interest" description="Disordered" evidence="5">
    <location>
        <begin position="422"/>
        <end position="448"/>
    </location>
</feature>
<dbReference type="FunFam" id="3.90.190.10:FF:000006">
    <property type="entry name" value="Dual specificity protein phosphatase CDC14B"/>
    <property type="match status" value="1"/>
</dbReference>
<dbReference type="InterPro" id="IPR003595">
    <property type="entry name" value="Tyr_Pase_cat"/>
</dbReference>
<dbReference type="SMART" id="SM00404">
    <property type="entry name" value="PTPc_motif"/>
    <property type="match status" value="1"/>
</dbReference>
<comment type="similarity">
    <text evidence="1">Belongs to the protein-tyrosine phosphatase family. Non-receptor class CDC14 subfamily.</text>
</comment>
<dbReference type="InterPro" id="IPR050561">
    <property type="entry name" value="PTP"/>
</dbReference>
<dbReference type="AlphaFoldDB" id="A0A1I8C0T7"/>
<dbReference type="InterPro" id="IPR029260">
    <property type="entry name" value="DSPn"/>
</dbReference>
<organism evidence="8 9">
    <name type="scientific">Meloidogyne hapla</name>
    <name type="common">Root-knot nematode worm</name>
    <dbReference type="NCBI Taxonomy" id="6305"/>
    <lineage>
        <taxon>Eukaryota</taxon>
        <taxon>Metazoa</taxon>
        <taxon>Ecdysozoa</taxon>
        <taxon>Nematoda</taxon>
        <taxon>Chromadorea</taxon>
        <taxon>Rhabditida</taxon>
        <taxon>Tylenchina</taxon>
        <taxon>Tylenchomorpha</taxon>
        <taxon>Tylenchoidea</taxon>
        <taxon>Meloidogynidae</taxon>
        <taxon>Meloidogyninae</taxon>
        <taxon>Meloidogyne</taxon>
    </lineage>
</organism>
<sequence>MTLTASPESNINEDKSSAVAQILPGRLYFTSYGLNFNVPDDDEKTLYLDIEDHLHYDAFYDDFGPVNLSVLFRFCEFLDSLLEKTEKENKRVFLFTSMDQSNRVNAAYLIAAYLIIYKNCSAEQAYLRIQAAEPPRFTGFRDAAVGFPLYSLHVQHVIQSVEKALKFKWLNFENFDPDEYEFYEKVENGDLNWIIPGKVLSFCGPHDKTYTTDNGYPYHSPEVYFDYFNKNGVTTIIRLNRKIYEASRFTKAGFDHHDLFFIDGTTPSDDIVLKFIEVVDNAKGAVAVHCKAGLGRTGTLIACWMMKHFRLTAPQCMGWLRICRPGSVIGPQQQFLIEKQSWCWRLGREDKKQQNISLKEDDKTFSSNNKEEIIKNEEINEKKSINNKQLWNERKTFEEEDDEKGKSQGDLLCEIKAARQHRQSSKQNFGRSSSRLRSSEESGGDEIILTKRSPESFEILEQQNLIKNQKEEELFPQTSTTTPIKQFKLSTTNPFNRKNLIENKLKIDEKSSKIENILKKENEKKYSKRILKNQRIYGGIGKNLNTKIPIKKVSVSTNIDNYSIGGVRSSISAIPRRIHFSNSRLVKQYLPTTTIIGLEGTTATSSSTAASSFDRALTRQYAKINANTRQATTKILDDFSSKFRSPMNGPLSHQTNCKYELRPRSQLNIPSRFLNNNNKLISQKQNSRRSILMSKVETINPKTSTNNQNTSVPSTSVAAFVSRL</sequence>
<dbReference type="Gene3D" id="3.90.190.10">
    <property type="entry name" value="Protein tyrosine phosphatase superfamily"/>
    <property type="match status" value="2"/>
</dbReference>
<keyword evidence="4" id="KW-0904">Protein phosphatase</keyword>
<dbReference type="EC" id="3.1.3.48" evidence="2"/>
<name>A0A1I8C0T7_MELHA</name>
<evidence type="ECO:0000313" key="9">
    <source>
        <dbReference type="WBParaSite" id="MhA1_Contig825.frz3.gene6"/>
    </source>
</evidence>
<dbReference type="PROSITE" id="PS50056">
    <property type="entry name" value="TYR_PHOSPHATASE_2"/>
    <property type="match status" value="1"/>
</dbReference>
<keyword evidence="3" id="KW-0378">Hydrolase</keyword>
<evidence type="ECO:0000256" key="3">
    <source>
        <dbReference type="ARBA" id="ARBA00022801"/>
    </source>
</evidence>
<dbReference type="GO" id="GO:0004725">
    <property type="term" value="F:protein tyrosine phosphatase activity"/>
    <property type="evidence" value="ECO:0007669"/>
    <property type="project" value="UniProtKB-EC"/>
</dbReference>
<evidence type="ECO:0000256" key="1">
    <source>
        <dbReference type="ARBA" id="ARBA00007315"/>
    </source>
</evidence>
<dbReference type="Proteomes" id="UP000095281">
    <property type="component" value="Unplaced"/>
</dbReference>
<keyword evidence="8" id="KW-1185">Reference proteome</keyword>
<evidence type="ECO:0000256" key="4">
    <source>
        <dbReference type="ARBA" id="ARBA00022912"/>
    </source>
</evidence>
<dbReference type="WBParaSite" id="MhA1_Contig825.frz3.gene6">
    <property type="protein sequence ID" value="MhA1_Contig825.frz3.gene6"/>
    <property type="gene ID" value="MhA1_Contig825.frz3.gene6"/>
</dbReference>
<dbReference type="InterPro" id="IPR000387">
    <property type="entry name" value="Tyr_Pase_dom"/>
</dbReference>
<dbReference type="InterPro" id="IPR029021">
    <property type="entry name" value="Prot-tyrosine_phosphatase-like"/>
</dbReference>
<dbReference type="InterPro" id="IPR020422">
    <property type="entry name" value="TYR_PHOSPHATASE_DUAL_dom"/>
</dbReference>
<dbReference type="Pfam" id="PF14671">
    <property type="entry name" value="DSPn"/>
    <property type="match status" value="1"/>
</dbReference>
<protein>
    <recommendedName>
        <fullName evidence="2">protein-tyrosine-phosphatase</fullName>
        <ecNumber evidence="2">3.1.3.48</ecNumber>
    </recommendedName>
</protein>
<evidence type="ECO:0000259" key="7">
    <source>
        <dbReference type="PROSITE" id="PS50056"/>
    </source>
</evidence>
<dbReference type="PROSITE" id="PS00383">
    <property type="entry name" value="TYR_PHOSPHATASE_1"/>
    <property type="match status" value="1"/>
</dbReference>
<dbReference type="SMART" id="SM00195">
    <property type="entry name" value="DSPc"/>
    <property type="match status" value="1"/>
</dbReference>
<accession>A0A1I8C0T7</accession>
<evidence type="ECO:0000259" key="6">
    <source>
        <dbReference type="PROSITE" id="PS50054"/>
    </source>
</evidence>
<dbReference type="PANTHER" id="PTHR23339">
    <property type="entry name" value="TYROSINE SPECIFIC PROTEIN PHOSPHATASE AND DUAL SPECIFICITY PROTEIN PHOSPHATASE"/>
    <property type="match status" value="1"/>
</dbReference>
<dbReference type="CDD" id="cd14499">
    <property type="entry name" value="CDC14_C"/>
    <property type="match status" value="1"/>
</dbReference>
<evidence type="ECO:0000256" key="5">
    <source>
        <dbReference type="SAM" id="MobiDB-lite"/>
    </source>
</evidence>